<dbReference type="Proteomes" id="UP001164539">
    <property type="component" value="Chromosome 4"/>
</dbReference>
<evidence type="ECO:0000313" key="1">
    <source>
        <dbReference type="EMBL" id="KAJ4721745.1"/>
    </source>
</evidence>
<evidence type="ECO:0000313" key="2">
    <source>
        <dbReference type="Proteomes" id="UP001164539"/>
    </source>
</evidence>
<reference evidence="1 2" key="1">
    <citation type="journal article" date="2023" name="Science">
        <title>Complex scaffold remodeling in plant triterpene biosynthesis.</title>
        <authorList>
            <person name="De La Pena R."/>
            <person name="Hodgson H."/>
            <person name="Liu J.C."/>
            <person name="Stephenson M.J."/>
            <person name="Martin A.C."/>
            <person name="Owen C."/>
            <person name="Harkess A."/>
            <person name="Leebens-Mack J."/>
            <person name="Jimenez L.E."/>
            <person name="Osbourn A."/>
            <person name="Sattely E.S."/>
        </authorList>
    </citation>
    <scope>NUCLEOTIDE SEQUENCE [LARGE SCALE GENOMIC DNA]</scope>
    <source>
        <strain evidence="2">cv. JPN11</strain>
        <tissue evidence="1">Leaf</tissue>
    </source>
</reference>
<gene>
    <name evidence="1" type="ORF">OWV82_009399</name>
</gene>
<proteinExistence type="predicted"/>
<name>A0ACC1YDN2_MELAZ</name>
<sequence>MLVGLTKALFMDDITNGLESLQQLLHIIDAAALISLLRQHQKPLNSLMTSCASGVGKTTLLDVLAGRKSSGLIGGEIQIGGYPKVEETFATDSGYCEQNVSLLNYHKRICHFVCLPPSGS</sequence>
<organism evidence="1 2">
    <name type="scientific">Melia azedarach</name>
    <name type="common">Chinaberry tree</name>
    <dbReference type="NCBI Taxonomy" id="155640"/>
    <lineage>
        <taxon>Eukaryota</taxon>
        <taxon>Viridiplantae</taxon>
        <taxon>Streptophyta</taxon>
        <taxon>Embryophyta</taxon>
        <taxon>Tracheophyta</taxon>
        <taxon>Spermatophyta</taxon>
        <taxon>Magnoliopsida</taxon>
        <taxon>eudicotyledons</taxon>
        <taxon>Gunneridae</taxon>
        <taxon>Pentapetalae</taxon>
        <taxon>rosids</taxon>
        <taxon>malvids</taxon>
        <taxon>Sapindales</taxon>
        <taxon>Meliaceae</taxon>
        <taxon>Melia</taxon>
    </lineage>
</organism>
<protein>
    <submittedName>
        <fullName evidence="1">Pleiotropic drug resistance transporter</fullName>
    </submittedName>
</protein>
<keyword evidence="2" id="KW-1185">Reference proteome</keyword>
<comment type="caution">
    <text evidence="1">The sequence shown here is derived from an EMBL/GenBank/DDBJ whole genome shotgun (WGS) entry which is preliminary data.</text>
</comment>
<dbReference type="EMBL" id="CM051397">
    <property type="protein sequence ID" value="KAJ4721745.1"/>
    <property type="molecule type" value="Genomic_DNA"/>
</dbReference>
<accession>A0ACC1YDN2</accession>